<protein>
    <recommendedName>
        <fullName evidence="3">Tetratricopeptide repeat protein</fullName>
    </recommendedName>
</protein>
<evidence type="ECO:0000313" key="1">
    <source>
        <dbReference type="EMBL" id="KAH3818354.1"/>
    </source>
</evidence>
<evidence type="ECO:0008006" key="3">
    <source>
        <dbReference type="Google" id="ProtNLM"/>
    </source>
</evidence>
<evidence type="ECO:0000313" key="2">
    <source>
        <dbReference type="Proteomes" id="UP000828390"/>
    </source>
</evidence>
<reference evidence="1" key="2">
    <citation type="submission" date="2020-11" db="EMBL/GenBank/DDBJ databases">
        <authorList>
            <person name="McCartney M.A."/>
            <person name="Auch B."/>
            <person name="Kono T."/>
            <person name="Mallez S."/>
            <person name="Becker A."/>
            <person name="Gohl D.M."/>
            <person name="Silverstein K.A.T."/>
            <person name="Koren S."/>
            <person name="Bechman K.B."/>
            <person name="Herman A."/>
            <person name="Abrahante J.E."/>
            <person name="Garbe J."/>
        </authorList>
    </citation>
    <scope>NUCLEOTIDE SEQUENCE</scope>
    <source>
        <strain evidence="1">Duluth1</strain>
        <tissue evidence="1">Whole animal</tissue>
    </source>
</reference>
<dbReference type="InterPro" id="IPR011990">
    <property type="entry name" value="TPR-like_helical_dom_sf"/>
</dbReference>
<dbReference type="EMBL" id="JAIWYP010000005">
    <property type="protein sequence ID" value="KAH3818354.1"/>
    <property type="molecule type" value="Genomic_DNA"/>
</dbReference>
<gene>
    <name evidence="1" type="ORF">DPMN_119961</name>
</gene>
<dbReference type="Gene3D" id="1.25.40.10">
    <property type="entry name" value="Tetratricopeptide repeat domain"/>
    <property type="match status" value="1"/>
</dbReference>
<name>A0A9D4GMV0_DREPO</name>
<dbReference type="Proteomes" id="UP000828390">
    <property type="component" value="Unassembled WGS sequence"/>
</dbReference>
<keyword evidence="2" id="KW-1185">Reference proteome</keyword>
<dbReference type="AlphaFoldDB" id="A0A9D4GMV0"/>
<proteinExistence type="predicted"/>
<reference evidence="1" key="1">
    <citation type="journal article" date="2019" name="bioRxiv">
        <title>The Genome of the Zebra Mussel, Dreissena polymorpha: A Resource for Invasive Species Research.</title>
        <authorList>
            <person name="McCartney M.A."/>
            <person name="Auch B."/>
            <person name="Kono T."/>
            <person name="Mallez S."/>
            <person name="Zhang Y."/>
            <person name="Obille A."/>
            <person name="Becker A."/>
            <person name="Abrahante J.E."/>
            <person name="Garbe J."/>
            <person name="Badalamenti J.P."/>
            <person name="Herman A."/>
            <person name="Mangelson H."/>
            <person name="Liachko I."/>
            <person name="Sullivan S."/>
            <person name="Sone E.D."/>
            <person name="Koren S."/>
            <person name="Silverstein K.A.T."/>
            <person name="Beckman K.B."/>
            <person name="Gohl D.M."/>
        </authorList>
    </citation>
    <scope>NUCLEOTIDE SEQUENCE</scope>
    <source>
        <strain evidence="1">Duluth1</strain>
        <tissue evidence="1">Whole animal</tissue>
    </source>
</reference>
<sequence length="60" mass="6529">MKLFSTSVAYVLQVDKALELFSQAITVAPEHPSSYNNRAQALRLKGDITGNALSYNIGSE</sequence>
<comment type="caution">
    <text evidence="1">The sequence shown here is derived from an EMBL/GenBank/DDBJ whole genome shotgun (WGS) entry which is preliminary data.</text>
</comment>
<organism evidence="1 2">
    <name type="scientific">Dreissena polymorpha</name>
    <name type="common">Zebra mussel</name>
    <name type="synonym">Mytilus polymorpha</name>
    <dbReference type="NCBI Taxonomy" id="45954"/>
    <lineage>
        <taxon>Eukaryota</taxon>
        <taxon>Metazoa</taxon>
        <taxon>Spiralia</taxon>
        <taxon>Lophotrochozoa</taxon>
        <taxon>Mollusca</taxon>
        <taxon>Bivalvia</taxon>
        <taxon>Autobranchia</taxon>
        <taxon>Heteroconchia</taxon>
        <taxon>Euheterodonta</taxon>
        <taxon>Imparidentia</taxon>
        <taxon>Neoheterodontei</taxon>
        <taxon>Myida</taxon>
        <taxon>Dreissenoidea</taxon>
        <taxon>Dreissenidae</taxon>
        <taxon>Dreissena</taxon>
    </lineage>
</organism>
<accession>A0A9D4GMV0</accession>
<dbReference type="SUPFAM" id="SSF48452">
    <property type="entry name" value="TPR-like"/>
    <property type="match status" value="1"/>
</dbReference>